<feature type="domain" description="Magnesium-protoporphyrin IX methyltransferase C-terminal" evidence="5">
    <location>
        <begin position="136"/>
        <end position="232"/>
    </location>
</feature>
<dbReference type="Pfam" id="PF07109">
    <property type="entry name" value="Mg-por_mtran_C"/>
    <property type="match status" value="1"/>
</dbReference>
<proteinExistence type="predicted"/>
<dbReference type="Gene3D" id="3.40.50.150">
    <property type="entry name" value="Vaccinia Virus protein VP39"/>
    <property type="match status" value="1"/>
</dbReference>
<dbReference type="InterPro" id="IPR010940">
    <property type="entry name" value="Mg_prot_MeTrfase_C"/>
</dbReference>
<dbReference type="InterPro" id="IPR010251">
    <property type="entry name" value="Mg_prot_MeTrfase"/>
</dbReference>
<dbReference type="SUPFAM" id="SSF53335">
    <property type="entry name" value="S-adenosyl-L-methionine-dependent methyltransferases"/>
    <property type="match status" value="1"/>
</dbReference>
<evidence type="ECO:0000313" key="7">
    <source>
        <dbReference type="Proteomes" id="UP000006791"/>
    </source>
</evidence>
<keyword evidence="3" id="KW-0949">S-adenosyl-L-methionine</keyword>
<gene>
    <name evidence="6" type="ordered locus">Cabther_A0890</name>
</gene>
<evidence type="ECO:0000256" key="1">
    <source>
        <dbReference type="ARBA" id="ARBA00022603"/>
    </source>
</evidence>
<dbReference type="GO" id="GO:0046406">
    <property type="term" value="F:magnesium protoporphyrin IX methyltransferase activity"/>
    <property type="evidence" value="ECO:0007669"/>
    <property type="project" value="UniProtKB-UniRule"/>
</dbReference>
<dbReference type="PANTHER" id="PTHR43464:SF19">
    <property type="entry name" value="UBIQUINONE BIOSYNTHESIS O-METHYLTRANSFERASE, MITOCHONDRIAL"/>
    <property type="match status" value="1"/>
</dbReference>
<keyword evidence="7" id="KW-1185">Reference proteome</keyword>
<evidence type="ECO:0000256" key="2">
    <source>
        <dbReference type="ARBA" id="ARBA00022679"/>
    </source>
</evidence>
<dbReference type="EC" id="2.1.1.11" evidence="4"/>
<dbReference type="InterPro" id="IPR029063">
    <property type="entry name" value="SAM-dependent_MTases_sf"/>
</dbReference>
<dbReference type="Proteomes" id="UP000006791">
    <property type="component" value="Chromosome 1"/>
</dbReference>
<evidence type="ECO:0000259" key="5">
    <source>
        <dbReference type="Pfam" id="PF07109"/>
    </source>
</evidence>
<evidence type="ECO:0000256" key="4">
    <source>
        <dbReference type="NCBIfam" id="TIGR02021"/>
    </source>
</evidence>
<organism evidence="6 7">
    <name type="scientific">Chloracidobacterium thermophilum (strain B)</name>
    <dbReference type="NCBI Taxonomy" id="981222"/>
    <lineage>
        <taxon>Bacteria</taxon>
        <taxon>Pseudomonadati</taxon>
        <taxon>Acidobacteriota</taxon>
        <taxon>Terriglobia</taxon>
        <taxon>Terriglobales</taxon>
        <taxon>Acidobacteriaceae</taxon>
        <taxon>Chloracidobacterium</taxon>
    </lineage>
</organism>
<dbReference type="GO" id="GO:0015995">
    <property type="term" value="P:chlorophyll biosynthetic process"/>
    <property type="evidence" value="ECO:0007669"/>
    <property type="project" value="UniProtKB-UniRule"/>
</dbReference>
<evidence type="ECO:0000256" key="3">
    <source>
        <dbReference type="ARBA" id="ARBA00022691"/>
    </source>
</evidence>
<dbReference type="KEGG" id="ctm:Cabther_A0890"/>
<dbReference type="AlphaFoldDB" id="G2LEI4"/>
<dbReference type="CDD" id="cd02440">
    <property type="entry name" value="AdoMet_MTases"/>
    <property type="match status" value="1"/>
</dbReference>
<name>G2LEI4_CHLTF</name>
<dbReference type="EMBL" id="CP002514">
    <property type="protein sequence ID" value="AEP11647.1"/>
    <property type="molecule type" value="Genomic_DNA"/>
</dbReference>
<reference evidence="6 7" key="1">
    <citation type="journal article" date="2012" name="Environ. Microbiol.">
        <title>Complete genome of Candidatus Chloracidobacterium thermophilum, a chlorophyll-based photoheterotroph belonging to the phylum Acidobacteria.</title>
        <authorList>
            <person name="Garcia Costas A.M."/>
            <person name="Liu Z."/>
            <person name="Tomsho L.P."/>
            <person name="Schuster S.C."/>
            <person name="Ward D.M."/>
            <person name="Bryant D.A."/>
        </authorList>
    </citation>
    <scope>NUCLEOTIDE SEQUENCE [LARGE SCALE GENOMIC DNA]</scope>
    <source>
        <strain evidence="6 7">B</strain>
    </source>
</reference>
<dbReference type="HOGENOM" id="CLU_066342_1_0_0"/>
<sequence>MYFKPFELWSATPMPSSYATAQDRIRHYFDTVGFEKWQRFARGEAQNRIQASIVAGREKTMATILAWGGNWQGRTVLDAGCGTGAFARRLVDAGACVTGVDISAREVQAARERVPEATFHEADFYGVTEVFDTIVCLDSLIYYEEDDLVQLLRHLGTHTREALYFTFTPSTAFFKVMHAVGKLFPKGNTSPAIAQIKARRLYARLAQETSLRVHRAVHISSSFYQTTLVELRPDELPSQ</sequence>
<keyword evidence="1 6" id="KW-0489">Methyltransferase</keyword>
<dbReference type="STRING" id="981222.Cabther_A0890"/>
<keyword evidence="2 6" id="KW-0808">Transferase</keyword>
<dbReference type="GO" id="GO:0032259">
    <property type="term" value="P:methylation"/>
    <property type="evidence" value="ECO:0007669"/>
    <property type="project" value="UniProtKB-KW"/>
</dbReference>
<evidence type="ECO:0000313" key="6">
    <source>
        <dbReference type="EMBL" id="AEP11647.1"/>
    </source>
</evidence>
<protein>
    <recommendedName>
        <fullName evidence="4">Magnesium protoporphyrin IX methyltransferase</fullName>
        <ecNumber evidence="4">2.1.1.11</ecNumber>
    </recommendedName>
</protein>
<accession>G2LEI4</accession>
<dbReference type="PANTHER" id="PTHR43464">
    <property type="entry name" value="METHYLTRANSFERASE"/>
    <property type="match status" value="1"/>
</dbReference>
<dbReference type="NCBIfam" id="TIGR02021">
    <property type="entry name" value="BchM-ChlM"/>
    <property type="match status" value="1"/>
</dbReference>